<dbReference type="EMBL" id="FNWX01000011">
    <property type="protein sequence ID" value="SEH55511.1"/>
    <property type="molecule type" value="Genomic_DNA"/>
</dbReference>
<keyword evidence="8" id="KW-0479">Metal-binding</keyword>
<evidence type="ECO:0000313" key="14">
    <source>
        <dbReference type="Proteomes" id="UP000267623"/>
    </source>
</evidence>
<dbReference type="Pfam" id="PF14622">
    <property type="entry name" value="Ribonucleas_3_3"/>
    <property type="match status" value="1"/>
</dbReference>
<dbReference type="HAMAP" id="MF_00104">
    <property type="entry name" value="RNase_III"/>
    <property type="match status" value="1"/>
</dbReference>
<keyword evidence="6 8" id="KW-0378">Hydrolase</keyword>
<feature type="binding site" evidence="8">
    <location>
        <position position="66"/>
    </location>
    <ligand>
        <name>Mg(2+)</name>
        <dbReference type="ChEBI" id="CHEBI:18420"/>
    </ligand>
</feature>
<dbReference type="InterPro" id="IPR036389">
    <property type="entry name" value="RNase_III_sf"/>
</dbReference>
<evidence type="ECO:0000256" key="3">
    <source>
        <dbReference type="ARBA" id="ARBA00022664"/>
    </source>
</evidence>
<dbReference type="RefSeq" id="WP_089769277.1">
    <property type="nucleotide sequence ID" value="NZ_DALZAR010000011.1"/>
</dbReference>
<reference evidence="13" key="1">
    <citation type="submission" date="2016-10" db="EMBL/GenBank/DDBJ databases">
        <authorList>
            <person name="Varghese N."/>
            <person name="Submissions S."/>
        </authorList>
    </citation>
    <scope>NUCLEOTIDE SEQUENCE [LARGE SCALE GENOMIC DNA]</scope>
    <source>
        <strain evidence="13">DSM 19326</strain>
    </source>
</reference>
<feature type="binding site" evidence="8">
    <location>
        <position position="135"/>
    </location>
    <ligand>
        <name>Mg(2+)</name>
        <dbReference type="ChEBI" id="CHEBI:18420"/>
    </ligand>
</feature>
<dbReference type="AlphaFoldDB" id="A0A1H6J0R5"/>
<dbReference type="PROSITE" id="PS50142">
    <property type="entry name" value="RNASE_3_2"/>
    <property type="match status" value="1"/>
</dbReference>
<keyword evidence="8" id="KW-0460">Magnesium</keyword>
<dbReference type="NCBIfam" id="TIGR02191">
    <property type="entry name" value="RNaseIII"/>
    <property type="match status" value="1"/>
</dbReference>
<evidence type="ECO:0000256" key="8">
    <source>
        <dbReference type="HAMAP-Rule" id="MF_00104"/>
    </source>
</evidence>
<dbReference type="GO" id="GO:0004525">
    <property type="term" value="F:ribonuclease III activity"/>
    <property type="evidence" value="ECO:0007669"/>
    <property type="project" value="UniProtKB-UniRule"/>
</dbReference>
<organism evidence="12 13">
    <name type="scientific">Epilithonimonas hominis</name>
    <dbReference type="NCBI Taxonomy" id="420404"/>
    <lineage>
        <taxon>Bacteria</taxon>
        <taxon>Pseudomonadati</taxon>
        <taxon>Bacteroidota</taxon>
        <taxon>Flavobacteriia</taxon>
        <taxon>Flavobacteriales</taxon>
        <taxon>Weeksellaceae</taxon>
        <taxon>Chryseobacterium group</taxon>
        <taxon>Epilithonimonas</taxon>
    </lineage>
</organism>
<dbReference type="SUPFAM" id="SSF69065">
    <property type="entry name" value="RNase III domain-like"/>
    <property type="match status" value="1"/>
</dbReference>
<dbReference type="EMBL" id="RJTU01000047">
    <property type="protein sequence ID" value="ROI13718.1"/>
    <property type="molecule type" value="Genomic_DNA"/>
</dbReference>
<dbReference type="Pfam" id="PF00035">
    <property type="entry name" value="dsrm"/>
    <property type="match status" value="1"/>
</dbReference>
<proteinExistence type="inferred from homology"/>
<dbReference type="GO" id="GO:0010468">
    <property type="term" value="P:regulation of gene expression"/>
    <property type="evidence" value="ECO:0007669"/>
    <property type="project" value="TreeGrafter"/>
</dbReference>
<gene>
    <name evidence="8 11" type="primary">rnc</name>
    <name evidence="11" type="ORF">EGH73_06960</name>
    <name evidence="12" type="ORF">SAMN05421793_11147</name>
</gene>
<reference evidence="14" key="3">
    <citation type="submission" date="2018-11" db="EMBL/GenBank/DDBJ databases">
        <title>Proposal to divide the Flavobacteriaceae and reorganize its genera based on Amino Acid Identity values calculated from whole genome sequences.</title>
        <authorList>
            <person name="Nicholson A.C."/>
            <person name="Gulvik C.A."/>
            <person name="Whitney A.M."/>
            <person name="Humrighouse B.W."/>
            <person name="Bell M."/>
            <person name="Holmes B."/>
            <person name="Steigerwalt A."/>
            <person name="Villarma A."/>
            <person name="Sheth M."/>
            <person name="Batra D."/>
            <person name="Pryor J."/>
            <person name="Bernardet J.-F."/>
            <person name="Hugo C."/>
            <person name="Kampfer P."/>
            <person name="Newman J."/>
            <person name="Mcquiston J."/>
        </authorList>
    </citation>
    <scope>NUCLEOTIDE SEQUENCE [LARGE SCALE GENOMIC DNA]</scope>
    <source>
        <strain evidence="14">DSM 22165</strain>
    </source>
</reference>
<dbReference type="InterPro" id="IPR011907">
    <property type="entry name" value="RNase_III"/>
</dbReference>
<dbReference type="Gene3D" id="1.10.1520.10">
    <property type="entry name" value="Ribonuclease III domain"/>
    <property type="match status" value="1"/>
</dbReference>
<evidence type="ECO:0000256" key="4">
    <source>
        <dbReference type="ARBA" id="ARBA00022722"/>
    </source>
</evidence>
<dbReference type="GO" id="GO:0003725">
    <property type="term" value="F:double-stranded RNA binding"/>
    <property type="evidence" value="ECO:0007669"/>
    <property type="project" value="TreeGrafter"/>
</dbReference>
<dbReference type="GO" id="GO:0019843">
    <property type="term" value="F:rRNA binding"/>
    <property type="evidence" value="ECO:0007669"/>
    <property type="project" value="UniProtKB-KW"/>
</dbReference>
<comment type="function">
    <text evidence="8">Digests double-stranded RNA. Involved in the processing of primary rRNA transcript to yield the immediate precursors to the large and small rRNAs (23S and 16S). Processes some mRNAs, and tRNAs when they are encoded in the rRNA operon. Processes pre-crRNA and tracrRNA of type II CRISPR loci if present in the organism.</text>
</comment>
<evidence type="ECO:0000313" key="12">
    <source>
        <dbReference type="EMBL" id="SEH55511.1"/>
    </source>
</evidence>
<comment type="cofactor">
    <cofactor evidence="8">
        <name>Mg(2+)</name>
        <dbReference type="ChEBI" id="CHEBI:18420"/>
    </cofactor>
</comment>
<dbReference type="Gene3D" id="3.30.160.20">
    <property type="match status" value="1"/>
</dbReference>
<feature type="binding site" evidence="8">
    <location>
        <position position="138"/>
    </location>
    <ligand>
        <name>Mg(2+)</name>
        <dbReference type="ChEBI" id="CHEBI:18420"/>
    </ligand>
</feature>
<evidence type="ECO:0000259" key="10">
    <source>
        <dbReference type="PROSITE" id="PS50142"/>
    </source>
</evidence>
<keyword evidence="13" id="KW-1185">Reference proteome</keyword>
<dbReference type="Proteomes" id="UP000198555">
    <property type="component" value="Unassembled WGS sequence"/>
</dbReference>
<evidence type="ECO:0000256" key="5">
    <source>
        <dbReference type="ARBA" id="ARBA00022759"/>
    </source>
</evidence>
<dbReference type="InterPro" id="IPR000999">
    <property type="entry name" value="RNase_III_dom"/>
</dbReference>
<feature type="domain" description="DRBM" evidence="9">
    <location>
        <begin position="176"/>
        <end position="244"/>
    </location>
</feature>
<dbReference type="PANTHER" id="PTHR11207">
    <property type="entry name" value="RIBONUCLEASE III"/>
    <property type="match status" value="1"/>
</dbReference>
<evidence type="ECO:0000313" key="11">
    <source>
        <dbReference type="EMBL" id="ROI13718.1"/>
    </source>
</evidence>
<evidence type="ECO:0000256" key="1">
    <source>
        <dbReference type="ARBA" id="ARBA00000109"/>
    </source>
</evidence>
<dbReference type="EC" id="3.1.26.3" evidence="8"/>
<evidence type="ECO:0000256" key="2">
    <source>
        <dbReference type="ARBA" id="ARBA00010183"/>
    </source>
</evidence>
<feature type="domain" description="RNase III" evidence="10">
    <location>
        <begin position="27"/>
        <end position="149"/>
    </location>
</feature>
<evidence type="ECO:0000256" key="6">
    <source>
        <dbReference type="ARBA" id="ARBA00022801"/>
    </source>
</evidence>
<comment type="subcellular location">
    <subcellularLocation>
        <location evidence="8">Cytoplasm</location>
    </subcellularLocation>
</comment>
<dbReference type="SMART" id="SM00358">
    <property type="entry name" value="DSRM"/>
    <property type="match status" value="1"/>
</dbReference>
<reference evidence="12" key="2">
    <citation type="submission" date="2016-10" db="EMBL/GenBank/DDBJ databases">
        <authorList>
            <person name="de Groot N.N."/>
        </authorList>
    </citation>
    <scope>NUCLEOTIDE SEQUENCE [LARGE SCALE GENOMIC DNA]</scope>
    <source>
        <strain evidence="12">DSM 19326</strain>
    </source>
</reference>
<evidence type="ECO:0000256" key="7">
    <source>
        <dbReference type="ARBA" id="ARBA00022884"/>
    </source>
</evidence>
<dbReference type="PROSITE" id="PS50137">
    <property type="entry name" value="DS_RBD"/>
    <property type="match status" value="1"/>
</dbReference>
<dbReference type="GO" id="GO:0008033">
    <property type="term" value="P:tRNA processing"/>
    <property type="evidence" value="ECO:0007669"/>
    <property type="project" value="UniProtKB-KW"/>
</dbReference>
<keyword evidence="8" id="KW-0963">Cytoplasm</keyword>
<dbReference type="STRING" id="420404.SAMN05421793_11147"/>
<dbReference type="GO" id="GO:0006364">
    <property type="term" value="P:rRNA processing"/>
    <property type="evidence" value="ECO:0007669"/>
    <property type="project" value="UniProtKB-UniRule"/>
</dbReference>
<keyword evidence="8" id="KW-0819">tRNA processing</keyword>
<dbReference type="GO" id="GO:0005737">
    <property type="term" value="C:cytoplasm"/>
    <property type="evidence" value="ECO:0007669"/>
    <property type="project" value="UniProtKB-SubCell"/>
</dbReference>
<dbReference type="SUPFAM" id="SSF54768">
    <property type="entry name" value="dsRNA-binding domain-like"/>
    <property type="match status" value="1"/>
</dbReference>
<accession>A0A1H6J0R5</accession>
<comment type="catalytic activity">
    <reaction evidence="1 8">
        <text>Endonucleolytic cleavage to 5'-phosphomonoester.</text>
        <dbReference type="EC" id="3.1.26.3"/>
    </reaction>
</comment>
<dbReference type="CDD" id="cd00593">
    <property type="entry name" value="RIBOc"/>
    <property type="match status" value="1"/>
</dbReference>
<name>A0A1H6J0R5_9FLAO</name>
<evidence type="ECO:0000259" key="9">
    <source>
        <dbReference type="PROSITE" id="PS50137"/>
    </source>
</evidence>
<protein>
    <recommendedName>
        <fullName evidence="8">Ribonuclease 3</fullName>
        <ecNumber evidence="8">3.1.26.3</ecNumber>
    </recommendedName>
    <alternativeName>
        <fullName evidence="8">Ribonuclease III</fullName>
        <shortName evidence="8">RNase III</shortName>
    </alternativeName>
</protein>
<keyword evidence="8" id="KW-0699">rRNA-binding</keyword>
<dbReference type="GO" id="GO:0046872">
    <property type="term" value="F:metal ion binding"/>
    <property type="evidence" value="ECO:0007669"/>
    <property type="project" value="UniProtKB-KW"/>
</dbReference>
<dbReference type="SMART" id="SM00535">
    <property type="entry name" value="RIBOc"/>
    <property type="match status" value="1"/>
</dbReference>
<keyword evidence="4 8" id="KW-0540">Nuclease</keyword>
<keyword evidence="3 8" id="KW-0507">mRNA processing</keyword>
<dbReference type="PROSITE" id="PS00517">
    <property type="entry name" value="RNASE_3_1"/>
    <property type="match status" value="1"/>
</dbReference>
<feature type="active site" evidence="8">
    <location>
        <position position="70"/>
    </location>
</feature>
<keyword evidence="7 8" id="KW-0694">RNA-binding</keyword>
<dbReference type="InterPro" id="IPR014720">
    <property type="entry name" value="dsRBD_dom"/>
</dbReference>
<evidence type="ECO:0000313" key="13">
    <source>
        <dbReference type="Proteomes" id="UP000198555"/>
    </source>
</evidence>
<dbReference type="GO" id="GO:0006397">
    <property type="term" value="P:mRNA processing"/>
    <property type="evidence" value="ECO:0007669"/>
    <property type="project" value="UniProtKB-UniRule"/>
</dbReference>
<dbReference type="PANTHER" id="PTHR11207:SF0">
    <property type="entry name" value="RIBONUCLEASE 3"/>
    <property type="match status" value="1"/>
</dbReference>
<comment type="similarity">
    <text evidence="2">Belongs to the ribonuclease III family.</text>
</comment>
<comment type="subunit">
    <text evidence="8">Homodimer.</text>
</comment>
<feature type="active site" evidence="8">
    <location>
        <position position="138"/>
    </location>
</feature>
<keyword evidence="8" id="KW-0698">rRNA processing</keyword>
<dbReference type="Proteomes" id="UP000267623">
    <property type="component" value="Unassembled WGS sequence"/>
</dbReference>
<keyword evidence="5 8" id="KW-0255">Endonuclease</keyword>
<sequence>MELKNYFFKFLPKNRTQKLSEKDLLFRKNISHIVGYNIHNLEIFKEAFSLKSSTKSTNKKNYERLEFLGDSVLGTIISCHLFQTYPNENEGFLTQMKSKIVNRKNLNKLGEDLKLSSLLQVDTSQIILSENISGNLLEALIGAIYLDIDYEFCKKIVLDRILTPSTINKLENKIISYKGLLLEWSQKKKVSIRYETCEEIQPNKTILFRCHVWLQNEKISNALEASKKKAEEKAAKRAFYVLSKKENIIENQKTIS</sequence>
<reference evidence="11" key="4">
    <citation type="submission" date="2018-11" db="EMBL/GenBank/DDBJ databases">
        <title>Proposal to divide the Flavobacteriaceae and reorganize its genera based on Amino Acid Identity values calculated from whole genome sequences.</title>
        <authorList>
            <person name="Nicholson A.C."/>
            <person name="Gulvik C.A."/>
            <person name="Whitney A.M."/>
            <person name="Humrighouse B.W."/>
            <person name="Bell M."/>
            <person name="Holmes B."/>
            <person name="Steigerwalt A."/>
            <person name="Villarma A."/>
            <person name="Sheth M."/>
            <person name="Batra D."/>
            <person name="Pryor J."/>
            <person name="Bernardet J.-F."/>
            <person name="Hugo C."/>
            <person name="Kampfer P."/>
            <person name="Newman J."/>
            <person name="Mcquiston J.R."/>
        </authorList>
    </citation>
    <scope>NUCLEOTIDE SEQUENCE</scope>
    <source>
        <strain evidence="11">DSM 22165</strain>
    </source>
</reference>